<evidence type="ECO:0000256" key="2">
    <source>
        <dbReference type="PROSITE-ProRule" id="PRU00708"/>
    </source>
</evidence>
<dbReference type="InterPro" id="IPR011990">
    <property type="entry name" value="TPR-like_helical_dom_sf"/>
</dbReference>
<dbReference type="InParanoid" id="D8R4R3"/>
<gene>
    <name evidence="4" type="ORF">SELMODRAFT_84620</name>
</gene>
<evidence type="ECO:0000313" key="4">
    <source>
        <dbReference type="EMBL" id="EFJ33516.1"/>
    </source>
</evidence>
<accession>D8R4R3</accession>
<feature type="repeat" description="PPR" evidence="2">
    <location>
        <begin position="190"/>
        <end position="224"/>
    </location>
</feature>
<protein>
    <recommendedName>
        <fullName evidence="3">DYW domain-containing protein</fullName>
    </recommendedName>
</protein>
<dbReference type="Gramene" id="EFJ33516">
    <property type="protein sequence ID" value="EFJ33516"/>
    <property type="gene ID" value="SELMODRAFT_84620"/>
</dbReference>
<proteinExistence type="predicted"/>
<evidence type="ECO:0000256" key="1">
    <source>
        <dbReference type="ARBA" id="ARBA00022737"/>
    </source>
</evidence>
<dbReference type="HOGENOM" id="CLU_002706_37_8_1"/>
<dbReference type="Pfam" id="PF14432">
    <property type="entry name" value="DYW_deaminase"/>
    <property type="match status" value="1"/>
</dbReference>
<dbReference type="GO" id="GO:0003723">
    <property type="term" value="F:RNA binding"/>
    <property type="evidence" value="ECO:0007669"/>
    <property type="project" value="InterPro"/>
</dbReference>
<dbReference type="FunFam" id="1.25.40.10:FF:000090">
    <property type="entry name" value="Pentatricopeptide repeat-containing protein, chloroplastic"/>
    <property type="match status" value="1"/>
</dbReference>
<keyword evidence="1" id="KW-0677">Repeat</keyword>
<dbReference type="Pfam" id="PF13041">
    <property type="entry name" value="PPR_2"/>
    <property type="match status" value="1"/>
</dbReference>
<dbReference type="GO" id="GO:0009451">
    <property type="term" value="P:RNA modification"/>
    <property type="evidence" value="ECO:0007669"/>
    <property type="project" value="InterPro"/>
</dbReference>
<sequence>MALILTVQVGLADNDKDLGQERFCSNTEAYAALLRRCANERNLVDGKRVHEHLRRYGYENETFLGNLLVQMYGKCSSIDDAALAFDSIRKKDLFSWNIMIAAFAENGCLDRAVAVFQLMEPARIKRNRGTFVAVLAAGLDLEQGKKIHDSVHSSGLERNEMVATALLSMYGACGSTDDARQVFEQVPKLDLVCWNAMITAYVQNDQGRGALEVFHRLEMEGVKCNEVTYLAALDACACLAVQSEGRSLHKRVSEAGLLLTSFKVANSLVNMYGKSGNLEAAEEIFESMPSRDISSWNVLMTVYGHNGLGDLAVDRFTESCLEGFEPDSITFLAVLQACSHAGLLDTGVELLVSIQEDWGIDPTQYHYLCVVDLLGRSGELVKAEALINNMPFEPEEGAWRSLLGGCRVNSDVGRGERATQRLLVMSEDSSPYVLMANIYASIRNFDLAERLRSVMADRNVKKQPGLSWIEVRGRIHTFAANDKLHARKEEIYAGLDRLFVELQREGYRPDTRVALYDVEEEKKVRMLLHHGEKLAIMFGLMSTPDGSPLFVLKNLRVCADCHAATKIIAKITKRKIVMRDASRFHHFENGKCSCCDYW</sequence>
<dbReference type="KEGG" id="smo:SELMODRAFT_84620"/>
<dbReference type="AlphaFoldDB" id="D8R4R3"/>
<name>D8R4R3_SELML</name>
<evidence type="ECO:0000313" key="5">
    <source>
        <dbReference type="Proteomes" id="UP000001514"/>
    </source>
</evidence>
<feature type="domain" description="DYW" evidence="3">
    <location>
        <begin position="506"/>
        <end position="598"/>
    </location>
</feature>
<keyword evidence="5" id="KW-1185">Reference proteome</keyword>
<dbReference type="PROSITE" id="PS51375">
    <property type="entry name" value="PPR"/>
    <property type="match status" value="3"/>
</dbReference>
<dbReference type="Pfam" id="PF20431">
    <property type="entry name" value="E_motif"/>
    <property type="match status" value="1"/>
</dbReference>
<dbReference type="Proteomes" id="UP000001514">
    <property type="component" value="Unassembled WGS sequence"/>
</dbReference>
<feature type="repeat" description="PPR" evidence="2">
    <location>
        <begin position="261"/>
        <end position="295"/>
    </location>
</feature>
<reference evidence="4 5" key="1">
    <citation type="journal article" date="2011" name="Science">
        <title>The Selaginella genome identifies genetic changes associated with the evolution of vascular plants.</title>
        <authorList>
            <person name="Banks J.A."/>
            <person name="Nishiyama T."/>
            <person name="Hasebe M."/>
            <person name="Bowman J.L."/>
            <person name="Gribskov M."/>
            <person name="dePamphilis C."/>
            <person name="Albert V.A."/>
            <person name="Aono N."/>
            <person name="Aoyama T."/>
            <person name="Ambrose B.A."/>
            <person name="Ashton N.W."/>
            <person name="Axtell M.J."/>
            <person name="Barker E."/>
            <person name="Barker M.S."/>
            <person name="Bennetzen J.L."/>
            <person name="Bonawitz N.D."/>
            <person name="Chapple C."/>
            <person name="Cheng C."/>
            <person name="Correa L.G."/>
            <person name="Dacre M."/>
            <person name="DeBarry J."/>
            <person name="Dreyer I."/>
            <person name="Elias M."/>
            <person name="Engstrom E.M."/>
            <person name="Estelle M."/>
            <person name="Feng L."/>
            <person name="Finet C."/>
            <person name="Floyd S.K."/>
            <person name="Frommer W.B."/>
            <person name="Fujita T."/>
            <person name="Gramzow L."/>
            <person name="Gutensohn M."/>
            <person name="Harholt J."/>
            <person name="Hattori M."/>
            <person name="Heyl A."/>
            <person name="Hirai T."/>
            <person name="Hiwatashi Y."/>
            <person name="Ishikawa M."/>
            <person name="Iwata M."/>
            <person name="Karol K.G."/>
            <person name="Koehler B."/>
            <person name="Kolukisaoglu U."/>
            <person name="Kubo M."/>
            <person name="Kurata T."/>
            <person name="Lalonde S."/>
            <person name="Li K."/>
            <person name="Li Y."/>
            <person name="Litt A."/>
            <person name="Lyons E."/>
            <person name="Manning G."/>
            <person name="Maruyama T."/>
            <person name="Michael T.P."/>
            <person name="Mikami K."/>
            <person name="Miyazaki S."/>
            <person name="Morinaga S."/>
            <person name="Murata T."/>
            <person name="Mueller-Roeber B."/>
            <person name="Nelson D.R."/>
            <person name="Obara M."/>
            <person name="Oguri Y."/>
            <person name="Olmstead R.G."/>
            <person name="Onodera N."/>
            <person name="Petersen B.L."/>
            <person name="Pils B."/>
            <person name="Prigge M."/>
            <person name="Rensing S.A."/>
            <person name="Riano-Pachon D.M."/>
            <person name="Roberts A.W."/>
            <person name="Sato Y."/>
            <person name="Scheller H.V."/>
            <person name="Schulz B."/>
            <person name="Schulz C."/>
            <person name="Shakirov E.V."/>
            <person name="Shibagaki N."/>
            <person name="Shinohara N."/>
            <person name="Shippen D.E."/>
            <person name="Soerensen I."/>
            <person name="Sotooka R."/>
            <person name="Sugimoto N."/>
            <person name="Sugita M."/>
            <person name="Sumikawa N."/>
            <person name="Tanurdzic M."/>
            <person name="Theissen G."/>
            <person name="Ulvskov P."/>
            <person name="Wakazuki S."/>
            <person name="Weng J.K."/>
            <person name="Willats W.W."/>
            <person name="Wipf D."/>
            <person name="Wolf P.G."/>
            <person name="Yang L."/>
            <person name="Zimmer A.D."/>
            <person name="Zhu Q."/>
            <person name="Mitros T."/>
            <person name="Hellsten U."/>
            <person name="Loque D."/>
            <person name="Otillar R."/>
            <person name="Salamov A."/>
            <person name="Schmutz J."/>
            <person name="Shapiro H."/>
            <person name="Lindquist E."/>
            <person name="Lucas S."/>
            <person name="Rokhsar D."/>
            <person name="Grigoriev I.V."/>
        </authorList>
    </citation>
    <scope>NUCLEOTIDE SEQUENCE [LARGE SCALE GENOMIC DNA]</scope>
</reference>
<feature type="repeat" description="PPR" evidence="2">
    <location>
        <begin position="92"/>
        <end position="126"/>
    </location>
</feature>
<dbReference type="eggNOG" id="KOG4197">
    <property type="taxonomic scope" value="Eukaryota"/>
</dbReference>
<dbReference type="Pfam" id="PF01535">
    <property type="entry name" value="PPR"/>
    <property type="match status" value="4"/>
</dbReference>
<evidence type="ECO:0000259" key="3">
    <source>
        <dbReference type="Pfam" id="PF14432"/>
    </source>
</evidence>
<dbReference type="InterPro" id="IPR046960">
    <property type="entry name" value="PPR_At4g14850-like_plant"/>
</dbReference>
<dbReference type="PANTHER" id="PTHR47926:SF533">
    <property type="entry name" value="DYW DOMAIN-CONTAINING PROTEIN"/>
    <property type="match status" value="1"/>
</dbReference>
<dbReference type="EMBL" id="GL377571">
    <property type="protein sequence ID" value="EFJ33516.1"/>
    <property type="molecule type" value="Genomic_DNA"/>
</dbReference>
<organism evidence="5">
    <name type="scientific">Selaginella moellendorffii</name>
    <name type="common">Spikemoss</name>
    <dbReference type="NCBI Taxonomy" id="88036"/>
    <lineage>
        <taxon>Eukaryota</taxon>
        <taxon>Viridiplantae</taxon>
        <taxon>Streptophyta</taxon>
        <taxon>Embryophyta</taxon>
        <taxon>Tracheophyta</taxon>
        <taxon>Lycopodiopsida</taxon>
        <taxon>Selaginellales</taxon>
        <taxon>Selaginellaceae</taxon>
        <taxon>Selaginella</taxon>
    </lineage>
</organism>
<dbReference type="InterPro" id="IPR046848">
    <property type="entry name" value="E_motif"/>
</dbReference>
<dbReference type="GO" id="GO:0008270">
    <property type="term" value="F:zinc ion binding"/>
    <property type="evidence" value="ECO:0007669"/>
    <property type="project" value="InterPro"/>
</dbReference>
<dbReference type="InterPro" id="IPR032867">
    <property type="entry name" value="DYW_dom"/>
</dbReference>
<dbReference type="InterPro" id="IPR002885">
    <property type="entry name" value="PPR_rpt"/>
</dbReference>
<dbReference type="NCBIfam" id="TIGR00756">
    <property type="entry name" value="PPR"/>
    <property type="match status" value="3"/>
</dbReference>
<dbReference type="PANTHER" id="PTHR47926">
    <property type="entry name" value="PENTATRICOPEPTIDE REPEAT-CONTAINING PROTEIN"/>
    <property type="match status" value="1"/>
</dbReference>
<dbReference type="FunFam" id="1.25.40.10:FF:000031">
    <property type="entry name" value="Pentatricopeptide repeat-containing protein mitochondrial"/>
    <property type="match status" value="1"/>
</dbReference>
<dbReference type="Gene3D" id="1.25.40.10">
    <property type="entry name" value="Tetratricopeptide repeat domain"/>
    <property type="match status" value="3"/>
</dbReference>